<evidence type="ECO:0000256" key="1">
    <source>
        <dbReference type="RuleBase" id="RU363097"/>
    </source>
</evidence>
<keyword evidence="1" id="KW-0560">Oxidoreductase</keyword>
<reference evidence="3 4" key="1">
    <citation type="journal article" date="2023" name="Arcadia Sci">
        <title>De novo assembly of a long-read Amblyomma americanum tick genome.</title>
        <authorList>
            <person name="Chou S."/>
            <person name="Poskanzer K.E."/>
            <person name="Rollins M."/>
            <person name="Thuy-Boun P.S."/>
        </authorList>
    </citation>
    <scope>NUCLEOTIDE SEQUENCE [LARGE SCALE GENOMIC DNA]</scope>
    <source>
        <strain evidence="3">F_SG_1</strain>
        <tissue evidence="3">Salivary glands</tissue>
    </source>
</reference>
<dbReference type="InterPro" id="IPR013120">
    <property type="entry name" value="FAR_NAD-bd"/>
</dbReference>
<comment type="catalytic activity">
    <reaction evidence="1">
        <text>a long-chain fatty acyl-CoA + 2 NADPH + 2 H(+) = a long-chain primary fatty alcohol + 2 NADP(+) + CoA</text>
        <dbReference type="Rhea" id="RHEA:52716"/>
        <dbReference type="ChEBI" id="CHEBI:15378"/>
        <dbReference type="ChEBI" id="CHEBI:57287"/>
        <dbReference type="ChEBI" id="CHEBI:57783"/>
        <dbReference type="ChEBI" id="CHEBI:58349"/>
        <dbReference type="ChEBI" id="CHEBI:77396"/>
        <dbReference type="ChEBI" id="CHEBI:83139"/>
        <dbReference type="EC" id="1.2.1.84"/>
    </reaction>
</comment>
<keyword evidence="4" id="KW-1185">Reference proteome</keyword>
<comment type="similarity">
    <text evidence="1">Belongs to the fatty acyl-CoA reductase family.</text>
</comment>
<dbReference type="EC" id="1.2.1.84" evidence="1"/>
<proteinExistence type="inferred from homology"/>
<comment type="function">
    <text evidence="1">Catalyzes the reduction of fatty acyl-CoA to fatty alcohols.</text>
</comment>
<dbReference type="AlphaFoldDB" id="A0AAQ4EWK9"/>
<dbReference type="GO" id="GO:0005777">
    <property type="term" value="C:peroxisome"/>
    <property type="evidence" value="ECO:0007669"/>
    <property type="project" value="TreeGrafter"/>
</dbReference>
<name>A0AAQ4EWK9_AMBAM</name>
<dbReference type="EMBL" id="JARKHS020009953">
    <property type="protein sequence ID" value="KAK8779294.1"/>
    <property type="molecule type" value="Genomic_DNA"/>
</dbReference>
<dbReference type="SUPFAM" id="SSF51735">
    <property type="entry name" value="NAD(P)-binding Rossmann-fold domains"/>
    <property type="match status" value="1"/>
</dbReference>
<dbReference type="Pfam" id="PF07993">
    <property type="entry name" value="NAD_binding_4"/>
    <property type="match status" value="1"/>
</dbReference>
<dbReference type="Gene3D" id="3.40.50.720">
    <property type="entry name" value="NAD(P)-binding Rossmann-like Domain"/>
    <property type="match status" value="1"/>
</dbReference>
<feature type="domain" description="Thioester reductase (TE)" evidence="2">
    <location>
        <begin position="2"/>
        <end position="74"/>
    </location>
</feature>
<gene>
    <name evidence="3" type="ORF">V5799_019365</name>
</gene>
<sequence>MGGRPTTYHYTKALAESMLVNEAADLPVVILRPSIVTCAVREPFPTGKGVLRTMYLRPNNSADIYPVDMVANMMLTATWHVYKEKPPTPFVINCTSGAMRRLTWQQIFDYSKPLVLKYPSSEVFRYPGGSFKTTRFWHSIAVQLDHNLPAFIADTVARLGGYKPM</sequence>
<keyword evidence="1" id="KW-0443">Lipid metabolism</keyword>
<dbReference type="GO" id="GO:0080019">
    <property type="term" value="F:alcohol-forming very long-chain fatty acyl-CoA reductase activity"/>
    <property type="evidence" value="ECO:0007669"/>
    <property type="project" value="InterPro"/>
</dbReference>
<evidence type="ECO:0000259" key="2">
    <source>
        <dbReference type="Pfam" id="PF07993"/>
    </source>
</evidence>
<dbReference type="PANTHER" id="PTHR11011:SF116">
    <property type="entry name" value="FATTY ACYL-COA REDUCTASE CG5065-RELATED"/>
    <property type="match status" value="1"/>
</dbReference>
<comment type="caution">
    <text evidence="3">The sequence shown here is derived from an EMBL/GenBank/DDBJ whole genome shotgun (WGS) entry which is preliminary data.</text>
</comment>
<protein>
    <recommendedName>
        <fullName evidence="1">Fatty acyl-CoA reductase</fullName>
        <ecNumber evidence="1">1.2.1.84</ecNumber>
    </recommendedName>
</protein>
<evidence type="ECO:0000313" key="4">
    <source>
        <dbReference type="Proteomes" id="UP001321473"/>
    </source>
</evidence>
<keyword evidence="1" id="KW-0444">Lipid biosynthesis</keyword>
<dbReference type="InterPro" id="IPR036291">
    <property type="entry name" value="NAD(P)-bd_dom_sf"/>
</dbReference>
<dbReference type="InterPro" id="IPR026055">
    <property type="entry name" value="FAR"/>
</dbReference>
<organism evidence="3 4">
    <name type="scientific">Amblyomma americanum</name>
    <name type="common">Lone star tick</name>
    <dbReference type="NCBI Taxonomy" id="6943"/>
    <lineage>
        <taxon>Eukaryota</taxon>
        <taxon>Metazoa</taxon>
        <taxon>Ecdysozoa</taxon>
        <taxon>Arthropoda</taxon>
        <taxon>Chelicerata</taxon>
        <taxon>Arachnida</taxon>
        <taxon>Acari</taxon>
        <taxon>Parasitiformes</taxon>
        <taxon>Ixodida</taxon>
        <taxon>Ixodoidea</taxon>
        <taxon>Ixodidae</taxon>
        <taxon>Amblyomminae</taxon>
        <taxon>Amblyomma</taxon>
    </lineage>
</organism>
<dbReference type="GO" id="GO:0035336">
    <property type="term" value="P:long-chain fatty-acyl-CoA metabolic process"/>
    <property type="evidence" value="ECO:0007669"/>
    <property type="project" value="TreeGrafter"/>
</dbReference>
<accession>A0AAQ4EWK9</accession>
<keyword evidence="1" id="KW-0521">NADP</keyword>
<dbReference type="PANTHER" id="PTHR11011">
    <property type="entry name" value="MALE STERILITY PROTEIN 2-RELATED"/>
    <property type="match status" value="1"/>
</dbReference>
<dbReference type="GO" id="GO:0102965">
    <property type="term" value="F:alcohol-forming long-chain fatty acyl-CoA reductase activity"/>
    <property type="evidence" value="ECO:0007669"/>
    <property type="project" value="UniProtKB-EC"/>
</dbReference>
<dbReference type="Proteomes" id="UP001321473">
    <property type="component" value="Unassembled WGS sequence"/>
</dbReference>
<evidence type="ECO:0000313" key="3">
    <source>
        <dbReference type="EMBL" id="KAK8779294.1"/>
    </source>
</evidence>